<accession>A0A3Q0JN25</accession>
<organism evidence="4 5">
    <name type="scientific">Diaphorina citri</name>
    <name type="common">Asian citrus psyllid</name>
    <dbReference type="NCBI Taxonomy" id="121845"/>
    <lineage>
        <taxon>Eukaryota</taxon>
        <taxon>Metazoa</taxon>
        <taxon>Ecdysozoa</taxon>
        <taxon>Arthropoda</taxon>
        <taxon>Hexapoda</taxon>
        <taxon>Insecta</taxon>
        <taxon>Pterygota</taxon>
        <taxon>Neoptera</taxon>
        <taxon>Paraneoptera</taxon>
        <taxon>Hemiptera</taxon>
        <taxon>Sternorrhyncha</taxon>
        <taxon>Psylloidea</taxon>
        <taxon>Psyllidae</taxon>
        <taxon>Diaphorininae</taxon>
        <taxon>Diaphorina</taxon>
    </lineage>
</organism>
<evidence type="ECO:0000256" key="1">
    <source>
        <dbReference type="ARBA" id="ARBA00022574"/>
    </source>
</evidence>
<keyword evidence="1" id="KW-0853">WD repeat</keyword>
<dbReference type="Proteomes" id="UP000079169">
    <property type="component" value="Unplaced"/>
</dbReference>
<feature type="non-terminal residue" evidence="5">
    <location>
        <position position="1"/>
    </location>
</feature>
<dbReference type="GO" id="GO:0030991">
    <property type="term" value="C:intraciliary transport particle A"/>
    <property type="evidence" value="ECO:0007669"/>
    <property type="project" value="TreeGrafter"/>
</dbReference>
<dbReference type="AlphaFoldDB" id="A0A3Q0JN25"/>
<dbReference type="GeneID" id="113473024"/>
<keyword evidence="2" id="KW-0677">Repeat</keyword>
<dbReference type="GO" id="GO:0097730">
    <property type="term" value="C:non-motile cilium"/>
    <property type="evidence" value="ECO:0007669"/>
    <property type="project" value="TreeGrafter"/>
</dbReference>
<dbReference type="InterPro" id="IPR057411">
    <property type="entry name" value="TPR_IFT122"/>
</dbReference>
<dbReference type="PANTHER" id="PTHR12764">
    <property type="entry name" value="WD REPEAT DOMAIN-RELATED"/>
    <property type="match status" value="1"/>
</dbReference>
<dbReference type="KEGG" id="dci:113473024"/>
<protein>
    <submittedName>
        <fullName evidence="5">Intraflagellar transport protein 122 homolog</fullName>
    </submittedName>
</protein>
<dbReference type="GO" id="GO:1905515">
    <property type="term" value="P:non-motile cilium assembly"/>
    <property type="evidence" value="ECO:0007669"/>
    <property type="project" value="TreeGrafter"/>
</dbReference>
<gene>
    <name evidence="5" type="primary">LOC113473024</name>
</gene>
<evidence type="ECO:0000313" key="4">
    <source>
        <dbReference type="Proteomes" id="UP000079169"/>
    </source>
</evidence>
<feature type="non-terminal residue" evidence="5">
    <location>
        <position position="123"/>
    </location>
</feature>
<dbReference type="GO" id="GO:0061512">
    <property type="term" value="P:protein localization to cilium"/>
    <property type="evidence" value="ECO:0007669"/>
    <property type="project" value="TreeGrafter"/>
</dbReference>
<sequence length="123" mass="14144">SSPNKNDEREQYLLLGDLLSSPNKNDEREQYLLLGDLLALDNKFKKAAKLYVKGEQPHRAVTMYSDLRMFDLAQEYLGAESKNVDQKLLLKKKAEWAEYINEPKTAADMYLSAGEIVKVIEIY</sequence>
<dbReference type="RefSeq" id="XP_026688593.1">
    <property type="nucleotide sequence ID" value="XM_026832792.1"/>
</dbReference>
<evidence type="ECO:0000256" key="2">
    <source>
        <dbReference type="ARBA" id="ARBA00022737"/>
    </source>
</evidence>
<dbReference type="STRING" id="121845.A0A3Q0JN25"/>
<dbReference type="PANTHER" id="PTHR12764:SF4">
    <property type="entry name" value="INTRAFLAGELLAR TRANSPORT PROTEIN 122 HOMOLOG"/>
    <property type="match status" value="1"/>
</dbReference>
<reference evidence="5" key="1">
    <citation type="submission" date="2025-08" db="UniProtKB">
        <authorList>
            <consortium name="RefSeq"/>
        </authorList>
    </citation>
    <scope>IDENTIFICATION</scope>
</reference>
<evidence type="ECO:0000313" key="5">
    <source>
        <dbReference type="RefSeq" id="XP_026688593.1"/>
    </source>
</evidence>
<dbReference type="InterPro" id="IPR039857">
    <property type="entry name" value="Ift122/121"/>
</dbReference>
<feature type="domain" description="Intraflagellar transport protein 122 homolog TPR" evidence="3">
    <location>
        <begin position="15"/>
        <end position="122"/>
    </location>
</feature>
<evidence type="ECO:0000259" key="3">
    <source>
        <dbReference type="Pfam" id="PF25295"/>
    </source>
</evidence>
<dbReference type="Pfam" id="PF25295">
    <property type="entry name" value="TPR_IFT122"/>
    <property type="match status" value="1"/>
</dbReference>
<dbReference type="PaxDb" id="121845-A0A3Q0JN25"/>
<dbReference type="GO" id="GO:0035721">
    <property type="term" value="P:intraciliary retrograde transport"/>
    <property type="evidence" value="ECO:0007669"/>
    <property type="project" value="TreeGrafter"/>
</dbReference>
<name>A0A3Q0JN25_DIACI</name>
<keyword evidence="4" id="KW-1185">Reference proteome</keyword>
<proteinExistence type="predicted"/>